<gene>
    <name evidence="2" type="ORF">J4709_23800</name>
</gene>
<evidence type="ECO:0000259" key="1">
    <source>
        <dbReference type="SMART" id="SM00860"/>
    </source>
</evidence>
<comment type="caution">
    <text evidence="2">The sequence shown here is derived from an EMBL/GenBank/DDBJ whole genome shotgun (WGS) entry which is preliminary data.</text>
</comment>
<evidence type="ECO:0000313" key="2">
    <source>
        <dbReference type="EMBL" id="MBO2460613.1"/>
    </source>
</evidence>
<dbReference type="Proteomes" id="UP000680206">
    <property type="component" value="Unassembled WGS sequence"/>
</dbReference>
<dbReference type="Pfam" id="PF09346">
    <property type="entry name" value="SMI1_KNR4"/>
    <property type="match status" value="1"/>
</dbReference>
<dbReference type="InterPro" id="IPR037883">
    <property type="entry name" value="Knr4/Smi1-like_sf"/>
</dbReference>
<evidence type="ECO:0000313" key="3">
    <source>
        <dbReference type="Proteomes" id="UP000680206"/>
    </source>
</evidence>
<accession>A0ABS3RWE0</accession>
<dbReference type="SMART" id="SM00860">
    <property type="entry name" value="SMI1_KNR4"/>
    <property type="match status" value="1"/>
</dbReference>
<proteinExistence type="predicted"/>
<name>A0ABS3RWE0_9ACTN</name>
<dbReference type="Gene3D" id="3.40.1580.10">
    <property type="entry name" value="SMI1/KNR4-like"/>
    <property type="match status" value="1"/>
</dbReference>
<feature type="domain" description="Knr4/Smi1-like" evidence="1">
    <location>
        <begin position="22"/>
        <end position="143"/>
    </location>
</feature>
<organism evidence="2 3">
    <name type="scientific">Actinomadura violacea</name>
    <dbReference type="NCBI Taxonomy" id="2819934"/>
    <lineage>
        <taxon>Bacteria</taxon>
        <taxon>Bacillati</taxon>
        <taxon>Actinomycetota</taxon>
        <taxon>Actinomycetes</taxon>
        <taxon>Streptosporangiales</taxon>
        <taxon>Thermomonosporaceae</taxon>
        <taxon>Actinomadura</taxon>
    </lineage>
</organism>
<sequence>MTDQEVLKLVAERVLQDGEPPRATSEQIKEAEAALGVPLPPLLSRLYREIGNGGFGPDYQLLPLTGSPSCTAAYEAERATGHWPAGVLPILDWGCGMYAAVDCTVPQAPVLLFEPNAVADDWTHAWFQDAESLSAWLETWLSGTAWYEEEAAMSEDFTGPQPWPEAERRLS</sequence>
<dbReference type="RefSeq" id="WP_208243984.1">
    <property type="nucleotide sequence ID" value="NZ_JAGEPF010000014.1"/>
</dbReference>
<dbReference type="InterPro" id="IPR018958">
    <property type="entry name" value="Knr4/Smi1-like_dom"/>
</dbReference>
<protein>
    <submittedName>
        <fullName evidence="2">SMI1/KNR4 family protein</fullName>
    </submittedName>
</protein>
<keyword evidence="3" id="KW-1185">Reference proteome</keyword>
<reference evidence="2 3" key="1">
    <citation type="submission" date="2021-03" db="EMBL/GenBank/DDBJ databases">
        <title>Actinomadura violae sp. nov., isolated from lichen in Thailand.</title>
        <authorList>
            <person name="Kanchanasin P."/>
            <person name="Saeng-In P."/>
            <person name="Phongsopitanun W."/>
            <person name="Yuki M."/>
            <person name="Kudo T."/>
            <person name="Ohkuma M."/>
            <person name="Tanasupawat S."/>
        </authorList>
    </citation>
    <scope>NUCLEOTIDE SEQUENCE [LARGE SCALE GENOMIC DNA]</scope>
    <source>
        <strain evidence="2 3">LCR2-06</strain>
    </source>
</reference>
<dbReference type="SUPFAM" id="SSF160631">
    <property type="entry name" value="SMI1/KNR4-like"/>
    <property type="match status" value="1"/>
</dbReference>
<dbReference type="EMBL" id="JAGEPF010000014">
    <property type="protein sequence ID" value="MBO2460613.1"/>
    <property type="molecule type" value="Genomic_DNA"/>
</dbReference>